<accession>A0A9W4CH59</accession>
<gene>
    <name evidence="1" type="ORF">NO713_00250</name>
</gene>
<dbReference type="AlphaFoldDB" id="A0A9W4CH59"/>
<sequence length="85" mass="9934">MTQAARWGQIKEIPKDAEKKAHQAWRTDLYREIANEMGIECPKEDYKIEPAEFFIDKKAFDPSDPVGYLKSFEIRANRPQSLFLS</sequence>
<keyword evidence="2" id="KW-1185">Reference proteome</keyword>
<reference evidence="1" key="1">
    <citation type="submission" date="2020-09" db="EMBL/GenBank/DDBJ databases">
        <authorList>
            <person name="Blom J."/>
        </authorList>
    </citation>
    <scope>NUCLEOTIDE SEQUENCE</scope>
    <source>
        <strain evidence="1">No.713</strain>
    </source>
</reference>
<dbReference type="RefSeq" id="WP_254172819.1">
    <property type="nucleotide sequence ID" value="NZ_LR882967.1"/>
</dbReference>
<dbReference type="EMBL" id="LR882967">
    <property type="protein sequence ID" value="CAD5914406.1"/>
    <property type="molecule type" value="Genomic_DNA"/>
</dbReference>
<dbReference type="Proteomes" id="UP001153719">
    <property type="component" value="Chromosome"/>
</dbReference>
<name>A0A9W4CH59_9CYAN</name>
<proteinExistence type="predicted"/>
<dbReference type="KEGG" id="ppsu:NO713_00250"/>
<organism evidence="1 2">
    <name type="scientific">Planktothrix pseudagardhii</name>
    <dbReference type="NCBI Taxonomy" id="132604"/>
    <lineage>
        <taxon>Bacteria</taxon>
        <taxon>Bacillati</taxon>
        <taxon>Cyanobacteriota</taxon>
        <taxon>Cyanophyceae</taxon>
        <taxon>Oscillatoriophycideae</taxon>
        <taxon>Oscillatoriales</taxon>
        <taxon>Microcoleaceae</taxon>
        <taxon>Planktothrix</taxon>
    </lineage>
</organism>
<dbReference type="Gene3D" id="3.40.190.10">
    <property type="entry name" value="Periplasmic binding protein-like II"/>
    <property type="match status" value="2"/>
</dbReference>
<evidence type="ECO:0000313" key="2">
    <source>
        <dbReference type="Proteomes" id="UP001153719"/>
    </source>
</evidence>
<protein>
    <submittedName>
        <fullName evidence="1">Twin-arginine translocation pathway signal</fullName>
    </submittedName>
</protein>
<evidence type="ECO:0000313" key="1">
    <source>
        <dbReference type="EMBL" id="CAD5914406.1"/>
    </source>
</evidence>